<dbReference type="Pfam" id="PF08830">
    <property type="entry name" value="DUF1806"/>
    <property type="match status" value="1"/>
</dbReference>
<dbReference type="SUPFAM" id="SSF89442">
    <property type="entry name" value="Hypothetical protein YojF"/>
    <property type="match status" value="1"/>
</dbReference>
<accession>A0A6G4ZR43</accession>
<name>A0A6G4ZR43_STAAU</name>
<dbReference type="InterPro" id="IPR036492">
    <property type="entry name" value="YojF_sf"/>
</dbReference>
<reference evidence="1" key="1">
    <citation type="submission" date="2020-02" db="EMBL/GenBank/DDBJ databases">
        <title>Detection of Heterogeneous Vancomycin Intermediate Resistance in Methicillin Resistant Staphylococcus aureus Isolates from Latin-America.</title>
        <authorList>
            <person name="Castro-Cardozo B."/>
            <person name="Berrio M."/>
            <person name="Vargas M.L."/>
            <person name="Carvajal L.P."/>
            <person name="Millan L.V."/>
            <person name="Rios R."/>
            <person name="Hernandez A."/>
            <person name="Rincon S.L."/>
            <person name="Cubides P."/>
            <person name="Forero E."/>
            <person name="Dinh A."/>
            <person name="Seas C."/>
            <person name="Munita J.M."/>
            <person name="Arias C.A."/>
            <person name="Reyes J."/>
            <person name="Diaz L."/>
        </authorList>
    </citation>
    <scope>NUCLEOTIDE SEQUENCE</scope>
    <source>
        <strain evidence="1">UB672</strain>
    </source>
</reference>
<proteinExistence type="predicted"/>
<evidence type="ECO:0000313" key="1">
    <source>
        <dbReference type="EMBL" id="NGW40627.1"/>
    </source>
</evidence>
<gene>
    <name evidence="1" type="ORF">G6X74_13995</name>
</gene>
<dbReference type="EMBL" id="JAALUM010000058">
    <property type="protein sequence ID" value="NGW40627.1"/>
    <property type="molecule type" value="Genomic_DNA"/>
</dbReference>
<comment type="caution">
    <text evidence="1">The sequence shown here is derived from an EMBL/GenBank/DDBJ whole genome shotgun (WGS) entry which is preliminary data.</text>
</comment>
<dbReference type="AlphaFoldDB" id="A0A6G4ZR43"/>
<sequence>QRVFNAGTFLRNIQVTYTHAQLKGGNKEPYRIGLKLSNGGWVYVQGLTHFEVNEHDEFLIAGFNYEGQLAAALQISERPFNL</sequence>
<dbReference type="Gene3D" id="2.70.180.10">
    <property type="entry name" value="Hypothetical protein YojF"/>
    <property type="match status" value="1"/>
</dbReference>
<protein>
    <submittedName>
        <fullName evidence="1">DUF1806 family protein</fullName>
    </submittedName>
</protein>
<dbReference type="InterPro" id="IPR014934">
    <property type="entry name" value="DUF1806"/>
</dbReference>
<organism evidence="1">
    <name type="scientific">Staphylococcus aureus</name>
    <dbReference type="NCBI Taxonomy" id="1280"/>
    <lineage>
        <taxon>Bacteria</taxon>
        <taxon>Bacillati</taxon>
        <taxon>Bacillota</taxon>
        <taxon>Bacilli</taxon>
        <taxon>Bacillales</taxon>
        <taxon>Staphylococcaceae</taxon>
        <taxon>Staphylococcus</taxon>
    </lineage>
</organism>
<feature type="non-terminal residue" evidence="1">
    <location>
        <position position="1"/>
    </location>
</feature>